<evidence type="ECO:0000313" key="3">
    <source>
        <dbReference type="EMBL" id="QEL19972.1"/>
    </source>
</evidence>
<sequence>MCKKLLIMAIVGVVAFSAIKGTKAFNYAKQEVAGVGEWVDSQIPTEKKIQQLRKEVKQLDKDIDKAQNALVGEIVDVERLAKDVATLKGEVTTEQAKVVAMGDKIKDAKEKVAYGRTTLSPDAALQQLNNDTKRVVARKTTLSNMEQTLTSRERIKDALQKQVEGLRRNKQDLSVAIDKLEAEYKVLQYEQIESKFQVDDSRLAGVKQSLRDLQRDVDVQRQKLKMSPTLMEDGPPANGLSVDEILAPLTSKKGESKDD</sequence>
<feature type="region of interest" description="Disordered" evidence="1">
    <location>
        <begin position="219"/>
        <end position="259"/>
    </location>
</feature>
<gene>
    <name evidence="3" type="primary">smc_5</name>
    <name evidence="3" type="ORF">PX52LOC_07056</name>
</gene>
<keyword evidence="2" id="KW-0732">Signal</keyword>
<dbReference type="Gene3D" id="1.10.287.1490">
    <property type="match status" value="1"/>
</dbReference>
<dbReference type="OrthoDB" id="271886at2"/>
<dbReference type="Proteomes" id="UP000324974">
    <property type="component" value="Chromosome"/>
</dbReference>
<dbReference type="AlphaFoldDB" id="A0A5C1AQE8"/>
<keyword evidence="4" id="KW-1185">Reference proteome</keyword>
<dbReference type="RefSeq" id="WP_149114307.1">
    <property type="nucleotide sequence ID" value="NZ_CP042425.1"/>
</dbReference>
<feature type="chain" id="PRO_5023029290" evidence="2">
    <location>
        <begin position="21"/>
        <end position="259"/>
    </location>
</feature>
<dbReference type="KEGG" id="lrs:PX52LOC_07056"/>
<name>A0A5C1AQE8_9BACT</name>
<protein>
    <submittedName>
        <fullName evidence="3">Chromosome partition protein Smc</fullName>
    </submittedName>
</protein>
<proteinExistence type="predicted"/>
<feature type="signal peptide" evidence="2">
    <location>
        <begin position="1"/>
        <end position="20"/>
    </location>
</feature>
<organism evidence="3 4">
    <name type="scientific">Limnoglobus roseus</name>
    <dbReference type="NCBI Taxonomy" id="2598579"/>
    <lineage>
        <taxon>Bacteria</taxon>
        <taxon>Pseudomonadati</taxon>
        <taxon>Planctomycetota</taxon>
        <taxon>Planctomycetia</taxon>
        <taxon>Gemmatales</taxon>
        <taxon>Gemmataceae</taxon>
        <taxon>Limnoglobus</taxon>
    </lineage>
</organism>
<accession>A0A5C1AQE8</accession>
<reference evidence="4" key="1">
    <citation type="submission" date="2019-08" db="EMBL/GenBank/DDBJ databases">
        <title>Limnoglobus roseus gen. nov., sp. nov., a novel freshwater planctomycete with a giant genome from the family Gemmataceae.</title>
        <authorList>
            <person name="Kulichevskaya I.S."/>
            <person name="Naumoff D.G."/>
            <person name="Miroshnikov K."/>
            <person name="Ivanova A."/>
            <person name="Philippov D.A."/>
            <person name="Hakobyan A."/>
            <person name="Rijpstra I.C."/>
            <person name="Sinninghe Damste J.S."/>
            <person name="Liesack W."/>
            <person name="Dedysh S.N."/>
        </authorList>
    </citation>
    <scope>NUCLEOTIDE SEQUENCE [LARGE SCALE GENOMIC DNA]</scope>
    <source>
        <strain evidence="4">PX52</strain>
    </source>
</reference>
<evidence type="ECO:0000256" key="2">
    <source>
        <dbReference type="SAM" id="SignalP"/>
    </source>
</evidence>
<dbReference type="EMBL" id="CP042425">
    <property type="protein sequence ID" value="QEL19972.1"/>
    <property type="molecule type" value="Genomic_DNA"/>
</dbReference>
<evidence type="ECO:0000256" key="1">
    <source>
        <dbReference type="SAM" id="MobiDB-lite"/>
    </source>
</evidence>
<evidence type="ECO:0000313" key="4">
    <source>
        <dbReference type="Proteomes" id="UP000324974"/>
    </source>
</evidence>